<keyword evidence="3 7" id="KW-0812">Transmembrane</keyword>
<evidence type="ECO:0000256" key="3">
    <source>
        <dbReference type="ARBA" id="ARBA00022692"/>
    </source>
</evidence>
<dbReference type="SUPFAM" id="SSF103473">
    <property type="entry name" value="MFS general substrate transporter"/>
    <property type="match status" value="1"/>
</dbReference>
<proteinExistence type="predicted"/>
<dbReference type="GO" id="GO:0012505">
    <property type="term" value="C:endomembrane system"/>
    <property type="evidence" value="ECO:0007669"/>
    <property type="project" value="UniProtKB-SubCell"/>
</dbReference>
<feature type="transmembrane region" description="Helical" evidence="7">
    <location>
        <begin position="513"/>
        <end position="535"/>
    </location>
</feature>
<evidence type="ECO:0000256" key="1">
    <source>
        <dbReference type="ARBA" id="ARBA00004127"/>
    </source>
</evidence>
<keyword evidence="4 7" id="KW-1133">Transmembrane helix</keyword>
<dbReference type="STRING" id="1076935.U4L7J7"/>
<dbReference type="InterPro" id="IPR036259">
    <property type="entry name" value="MFS_trans_sf"/>
</dbReference>
<feature type="transmembrane region" description="Helical" evidence="7">
    <location>
        <begin position="305"/>
        <end position="324"/>
    </location>
</feature>
<evidence type="ECO:0000256" key="7">
    <source>
        <dbReference type="SAM" id="Phobius"/>
    </source>
</evidence>
<feature type="transmembrane region" description="Helical" evidence="7">
    <location>
        <begin position="397"/>
        <end position="419"/>
    </location>
</feature>
<keyword evidence="5 7" id="KW-0472">Membrane</keyword>
<gene>
    <name evidence="8" type="ORF">PCON_12193</name>
</gene>
<feature type="transmembrane region" description="Helical" evidence="7">
    <location>
        <begin position="583"/>
        <end position="604"/>
    </location>
</feature>
<dbReference type="GO" id="GO:0022857">
    <property type="term" value="F:transmembrane transporter activity"/>
    <property type="evidence" value="ECO:0007669"/>
    <property type="project" value="TreeGrafter"/>
</dbReference>
<feature type="region of interest" description="Disordered" evidence="6">
    <location>
        <begin position="1"/>
        <end position="30"/>
    </location>
</feature>
<feature type="transmembrane region" description="Helical" evidence="7">
    <location>
        <begin position="271"/>
        <end position="293"/>
    </location>
</feature>
<feature type="transmembrane region" description="Helical" evidence="7">
    <location>
        <begin position="336"/>
        <end position="357"/>
    </location>
</feature>
<keyword evidence="2" id="KW-0813">Transport</keyword>
<feature type="compositionally biased region" description="Polar residues" evidence="6">
    <location>
        <begin position="12"/>
        <end position="30"/>
    </location>
</feature>
<feature type="transmembrane region" description="Helical" evidence="7">
    <location>
        <begin position="215"/>
        <end position="235"/>
    </location>
</feature>
<dbReference type="EMBL" id="HF935720">
    <property type="protein sequence ID" value="CCX12599.1"/>
    <property type="molecule type" value="Genomic_DNA"/>
</dbReference>
<keyword evidence="9" id="KW-1185">Reference proteome</keyword>
<feature type="transmembrane region" description="Helical" evidence="7">
    <location>
        <begin position="697"/>
        <end position="720"/>
    </location>
</feature>
<dbReference type="PANTHER" id="PTHR23501">
    <property type="entry name" value="MAJOR FACILITATOR SUPERFAMILY"/>
    <property type="match status" value="1"/>
</dbReference>
<sequence>MPAGLGKRVRFTPSTASEAPSAINSPDDSQLESVLSETAEDSRHDSTHCDACNQHWTAPDKLGWSYTEICPLAAEEIERDAINRKVPKLIAKKKHTCPCFASITHSVIKHSTKIALAKPISEGWNAFGSNGPIVDIAVDEFGAYQAAAMTRSWHRGELMFCYVLLALLSNLIYVHRAIHPIAVRDGILDIMEIEKRRQIEKQKTEENYLVERFPWQPHISLLLMSITGVLGYMIFARSCNVYSRPRCLFIGSLGCVGGLMMTASSEWLSSYTVGAMITAFSSTGLQAVISIIVADITDLQRRTMFLWCLECTVWLWTGLTGWFRDMITRNWRDATWIFNSCVILFTIPNSVAFYIYIRRAIRRGYVPLVLRRSYTWSIFDPQSIATKVAEFFSVNDICGVLTWSIGVLSIASSACVSSRTRLGDIRGFFLASGVCFLIFFIAWETYLNVYNQRMIELESDVLDVPHNTPIAVLTIRNNAPSKKLDDMAEKIARRLKNRDHECKTEGVMFPMSLFLGGDLVLLLLCVGLESFGRPLNSWILHGAPVASTQLRWQHLYLTVHELAFSFGGLVAAMAIARLKRPKYVITIALLIQLISSLMTISTYLCNGVAFDDVYLPQILHGIGSGMCEIPLLVTVHANCTTRADIATATGLTMSIRMLSGLCGNAACRKLKDVFSPVKPFEFNDKLYQGGQNTVQDVWGYLSVVNAMVFTIALAIAIAGIRDDYLPSLRQHVVGVVFGVPDEVRPEDSFLEEITEE</sequence>
<comment type="subcellular location">
    <subcellularLocation>
        <location evidence="1">Endomembrane system</location>
        <topology evidence="1">Multi-pass membrane protein</topology>
    </subcellularLocation>
</comment>
<evidence type="ECO:0000256" key="2">
    <source>
        <dbReference type="ARBA" id="ARBA00022448"/>
    </source>
</evidence>
<feature type="transmembrane region" description="Helical" evidence="7">
    <location>
        <begin position="425"/>
        <end position="447"/>
    </location>
</feature>
<dbReference type="OrthoDB" id="5360131at2759"/>
<protein>
    <submittedName>
        <fullName evidence="8">Similar to Siderophore iron transporter 3 acc. no. Q92341</fullName>
    </submittedName>
</protein>
<dbReference type="PANTHER" id="PTHR23501:SF191">
    <property type="entry name" value="VACUOLAR BASIC AMINO ACID TRANSPORTER 4"/>
    <property type="match status" value="1"/>
</dbReference>
<dbReference type="AlphaFoldDB" id="U4L7J7"/>
<dbReference type="GO" id="GO:0005886">
    <property type="term" value="C:plasma membrane"/>
    <property type="evidence" value="ECO:0007669"/>
    <property type="project" value="TreeGrafter"/>
</dbReference>
<feature type="transmembrane region" description="Helical" evidence="7">
    <location>
        <begin position="555"/>
        <end position="576"/>
    </location>
</feature>
<name>U4L7J7_PYROM</name>
<accession>U4L7J7</accession>
<dbReference type="Proteomes" id="UP000018144">
    <property type="component" value="Unassembled WGS sequence"/>
</dbReference>
<evidence type="ECO:0000256" key="5">
    <source>
        <dbReference type="ARBA" id="ARBA00023136"/>
    </source>
</evidence>
<evidence type="ECO:0000256" key="6">
    <source>
        <dbReference type="SAM" id="MobiDB-lite"/>
    </source>
</evidence>
<evidence type="ECO:0000256" key="4">
    <source>
        <dbReference type="ARBA" id="ARBA00022989"/>
    </source>
</evidence>
<organism evidence="8 9">
    <name type="scientific">Pyronema omphalodes (strain CBS 100304)</name>
    <name type="common">Pyronema confluens</name>
    <dbReference type="NCBI Taxonomy" id="1076935"/>
    <lineage>
        <taxon>Eukaryota</taxon>
        <taxon>Fungi</taxon>
        <taxon>Dikarya</taxon>
        <taxon>Ascomycota</taxon>
        <taxon>Pezizomycotina</taxon>
        <taxon>Pezizomycetes</taxon>
        <taxon>Pezizales</taxon>
        <taxon>Pyronemataceae</taxon>
        <taxon>Pyronema</taxon>
    </lineage>
</organism>
<reference evidence="8 9" key="1">
    <citation type="journal article" date="2013" name="PLoS Genet.">
        <title>The genome and development-dependent transcriptomes of Pyronema confluens: a window into fungal evolution.</title>
        <authorList>
            <person name="Traeger S."/>
            <person name="Altegoer F."/>
            <person name="Freitag M."/>
            <person name="Gabaldon T."/>
            <person name="Kempken F."/>
            <person name="Kumar A."/>
            <person name="Marcet-Houben M."/>
            <person name="Poggeler S."/>
            <person name="Stajich J.E."/>
            <person name="Nowrousian M."/>
        </authorList>
    </citation>
    <scope>NUCLEOTIDE SEQUENCE [LARGE SCALE GENOMIC DNA]</scope>
    <source>
        <strain evidence="9">CBS 100304</strain>
        <tissue evidence="8">Vegetative mycelium</tissue>
    </source>
</reference>
<evidence type="ECO:0000313" key="9">
    <source>
        <dbReference type="Proteomes" id="UP000018144"/>
    </source>
</evidence>
<evidence type="ECO:0000313" key="8">
    <source>
        <dbReference type="EMBL" id="CCX12599.1"/>
    </source>
</evidence>
<feature type="transmembrane region" description="Helical" evidence="7">
    <location>
        <begin position="247"/>
        <end position="265"/>
    </location>
</feature>
<feature type="transmembrane region" description="Helical" evidence="7">
    <location>
        <begin position="159"/>
        <end position="178"/>
    </location>
</feature>